<evidence type="ECO:0000256" key="1">
    <source>
        <dbReference type="SAM" id="Phobius"/>
    </source>
</evidence>
<gene>
    <name evidence="2" type="ORF">J4E00_24860</name>
</gene>
<dbReference type="EMBL" id="JAGETZ010000016">
    <property type="protein sequence ID" value="MBO2012320.1"/>
    <property type="molecule type" value="Genomic_DNA"/>
</dbReference>
<protein>
    <submittedName>
        <fullName evidence="2">DUF3606 domain-containing protein</fullName>
    </submittedName>
</protein>
<reference evidence="2 3" key="1">
    <citation type="submission" date="2021-03" db="EMBL/GenBank/DDBJ databases">
        <authorList>
            <person name="Kim M.K."/>
        </authorList>
    </citation>
    <scope>NUCLEOTIDE SEQUENCE [LARGE SCALE GENOMIC DNA]</scope>
    <source>
        <strain evidence="2 3">BT442</strain>
    </source>
</reference>
<dbReference type="InterPro" id="IPR022037">
    <property type="entry name" value="DUF3606"/>
</dbReference>
<dbReference type="Pfam" id="PF12244">
    <property type="entry name" value="DUF3606"/>
    <property type="match status" value="1"/>
</dbReference>
<dbReference type="Proteomes" id="UP000664369">
    <property type="component" value="Unassembled WGS sequence"/>
</dbReference>
<accession>A0ABS3QM29</accession>
<evidence type="ECO:0000313" key="3">
    <source>
        <dbReference type="Proteomes" id="UP000664369"/>
    </source>
</evidence>
<sequence length="35" mass="4224">MEYWSIRFHCTEQELRTAVALVGPLIISMWRYLLP</sequence>
<keyword evidence="3" id="KW-1185">Reference proteome</keyword>
<keyword evidence="1" id="KW-0812">Transmembrane</keyword>
<comment type="caution">
    <text evidence="2">The sequence shown here is derived from an EMBL/GenBank/DDBJ whole genome shotgun (WGS) entry which is preliminary data.</text>
</comment>
<evidence type="ECO:0000313" key="2">
    <source>
        <dbReference type="EMBL" id="MBO2012320.1"/>
    </source>
</evidence>
<keyword evidence="1" id="KW-0472">Membrane</keyword>
<name>A0ABS3QM29_9BACT</name>
<organism evidence="2 3">
    <name type="scientific">Hymenobacter negativus</name>
    <dbReference type="NCBI Taxonomy" id="2795026"/>
    <lineage>
        <taxon>Bacteria</taxon>
        <taxon>Pseudomonadati</taxon>
        <taxon>Bacteroidota</taxon>
        <taxon>Cytophagia</taxon>
        <taxon>Cytophagales</taxon>
        <taxon>Hymenobacteraceae</taxon>
        <taxon>Hymenobacter</taxon>
    </lineage>
</organism>
<keyword evidence="1" id="KW-1133">Transmembrane helix</keyword>
<feature type="transmembrane region" description="Helical" evidence="1">
    <location>
        <begin position="15"/>
        <end position="34"/>
    </location>
</feature>
<proteinExistence type="predicted"/>